<comment type="caution">
    <text evidence="1">The sequence shown here is derived from an EMBL/GenBank/DDBJ whole genome shotgun (WGS) entry which is preliminary data.</text>
</comment>
<protein>
    <submittedName>
        <fullName evidence="1">Uncharacterized protein</fullName>
    </submittedName>
</protein>
<name>A0A7C0U2E9_DESA2</name>
<evidence type="ECO:0000313" key="1">
    <source>
        <dbReference type="EMBL" id="HDD44134.1"/>
    </source>
</evidence>
<dbReference type="Proteomes" id="UP000886289">
    <property type="component" value="Unassembled WGS sequence"/>
</dbReference>
<reference evidence="1" key="1">
    <citation type="journal article" date="2020" name="mSystems">
        <title>Genome- and Community-Level Interaction Insights into Carbon Utilization and Element Cycling Functions of Hydrothermarchaeota in Hydrothermal Sediment.</title>
        <authorList>
            <person name="Zhou Z."/>
            <person name="Liu Y."/>
            <person name="Xu W."/>
            <person name="Pan J."/>
            <person name="Luo Z.H."/>
            <person name="Li M."/>
        </authorList>
    </citation>
    <scope>NUCLEOTIDE SEQUENCE [LARGE SCALE GENOMIC DNA]</scope>
    <source>
        <strain evidence="1">HyVt-233</strain>
    </source>
</reference>
<gene>
    <name evidence="1" type="ORF">ENG63_04650</name>
</gene>
<organism evidence="1">
    <name type="scientific">Desulfofervidus auxilii</name>
    <dbReference type="NCBI Taxonomy" id="1621989"/>
    <lineage>
        <taxon>Bacteria</taxon>
        <taxon>Pseudomonadati</taxon>
        <taxon>Thermodesulfobacteriota</taxon>
        <taxon>Candidatus Desulfofervidia</taxon>
        <taxon>Candidatus Desulfofervidales</taxon>
        <taxon>Candidatus Desulfofervidaceae</taxon>
        <taxon>Candidatus Desulfofervidus</taxon>
    </lineage>
</organism>
<sequence length="114" mass="13330">MEFVLRKQKIKLTKKDLINIFKEKQIKAGRGKKYFVIINSKKIPVKDALYHVLRKKQYDFSLLDFTTADAIRIFKKLGLKVIHEQEMKGERLLKYAGILSIGGNALEDEKKLYT</sequence>
<accession>A0A7C0U2E9</accession>
<dbReference type="EMBL" id="DRBS01000182">
    <property type="protein sequence ID" value="HDD44134.1"/>
    <property type="molecule type" value="Genomic_DNA"/>
</dbReference>
<proteinExistence type="predicted"/>
<dbReference type="AlphaFoldDB" id="A0A7C0U2E9"/>